<sequence length="334" mass="36360">MSTSPRETVLCRYHHDALDRLADCTLFEEPGIQRFYCESRLATEIQGPVQCSIFQHDDQLLAQQQSQGGRIDTHLLATDQQRSVLNALDATRPHPLTYAPYGHRPQENGLLSLLGFNGERPDPITGHYHLGNGYRQFNPVLMRFNSPDSWSPFGKGGLNAYGYCAGDPVNQSDPTGHFSVFGILKLASSGALLTGIAGSVASKFIKDEDIANPLRITSIALLGVSAVALGLAAMGPRIMAKFNARPAQINARRAMDSRRSVNTPPEAFEMQPSTRPRSQTTQNPANHTPASQGNFENTRHLQGDAQPGARVPGPQSNANENAALNPNLKELRQS</sequence>
<evidence type="ECO:0000313" key="3">
    <source>
        <dbReference type="EMBL" id="VVO02509.1"/>
    </source>
</evidence>
<feature type="compositionally biased region" description="Polar residues" evidence="1">
    <location>
        <begin position="271"/>
        <end position="296"/>
    </location>
</feature>
<evidence type="ECO:0000256" key="1">
    <source>
        <dbReference type="SAM" id="MobiDB-lite"/>
    </source>
</evidence>
<organism evidence="3 4">
    <name type="scientific">Pseudomonas fluorescens</name>
    <dbReference type="NCBI Taxonomy" id="294"/>
    <lineage>
        <taxon>Bacteria</taxon>
        <taxon>Pseudomonadati</taxon>
        <taxon>Pseudomonadota</taxon>
        <taxon>Gammaproteobacteria</taxon>
        <taxon>Pseudomonadales</taxon>
        <taxon>Pseudomonadaceae</taxon>
        <taxon>Pseudomonas</taxon>
    </lineage>
</organism>
<dbReference type="SUPFAM" id="SSF56399">
    <property type="entry name" value="ADP-ribosylation"/>
    <property type="match status" value="1"/>
</dbReference>
<dbReference type="RefSeq" id="WP_150804202.1">
    <property type="nucleotide sequence ID" value="NZ_CABVHY010000012.1"/>
</dbReference>
<dbReference type="OrthoDB" id="5905222at2"/>
<feature type="region of interest" description="Disordered" evidence="1">
    <location>
        <begin position="251"/>
        <end position="334"/>
    </location>
</feature>
<evidence type="ECO:0000313" key="4">
    <source>
        <dbReference type="Proteomes" id="UP000379480"/>
    </source>
</evidence>
<dbReference type="InterPro" id="IPR022385">
    <property type="entry name" value="Rhs_assc_core"/>
</dbReference>
<accession>A0A5E7CCE0</accession>
<evidence type="ECO:0008006" key="5">
    <source>
        <dbReference type="Google" id="ProtNLM"/>
    </source>
</evidence>
<gene>
    <name evidence="3" type="ORF">PS723_02755</name>
</gene>
<name>A0A5E7CCE0_PSEFL</name>
<keyword evidence="2" id="KW-0812">Transmembrane</keyword>
<keyword evidence="2" id="KW-1133">Transmembrane helix</keyword>
<keyword evidence="2" id="KW-0472">Membrane</keyword>
<feature type="compositionally biased region" description="Low complexity" evidence="1">
    <location>
        <begin position="317"/>
        <end position="328"/>
    </location>
</feature>
<protein>
    <recommendedName>
        <fullName evidence="5">RHS repeat-associated core domain-containing protein</fullName>
    </recommendedName>
</protein>
<evidence type="ECO:0000256" key="2">
    <source>
        <dbReference type="SAM" id="Phobius"/>
    </source>
</evidence>
<reference evidence="3 4" key="1">
    <citation type="submission" date="2019-09" db="EMBL/GenBank/DDBJ databases">
        <authorList>
            <person name="Chandra G."/>
            <person name="Truman W A."/>
        </authorList>
    </citation>
    <scope>NUCLEOTIDE SEQUENCE [LARGE SCALE GENOMIC DNA]</scope>
    <source>
        <strain evidence="3">PS723</strain>
    </source>
</reference>
<dbReference type="EMBL" id="CABVHY010000012">
    <property type="protein sequence ID" value="VVO02509.1"/>
    <property type="molecule type" value="Genomic_DNA"/>
</dbReference>
<dbReference type="AlphaFoldDB" id="A0A5E7CCE0"/>
<dbReference type="Gene3D" id="2.180.10.10">
    <property type="entry name" value="RHS repeat-associated core"/>
    <property type="match status" value="1"/>
</dbReference>
<feature type="transmembrane region" description="Helical" evidence="2">
    <location>
        <begin position="216"/>
        <end position="235"/>
    </location>
</feature>
<dbReference type="Proteomes" id="UP000379480">
    <property type="component" value="Unassembled WGS sequence"/>
</dbReference>
<dbReference type="NCBIfam" id="TIGR03696">
    <property type="entry name" value="Rhs_assc_core"/>
    <property type="match status" value="1"/>
</dbReference>
<proteinExistence type="predicted"/>